<dbReference type="Proteomes" id="UP001172102">
    <property type="component" value="Unassembled WGS sequence"/>
</dbReference>
<keyword evidence="2" id="KW-0732">Signal</keyword>
<evidence type="ECO:0000313" key="3">
    <source>
        <dbReference type="EMBL" id="KAK0714559.1"/>
    </source>
</evidence>
<keyword evidence="1" id="KW-0472">Membrane</keyword>
<name>A0AA40DSI0_9PEZI</name>
<keyword evidence="1" id="KW-0812">Transmembrane</keyword>
<proteinExistence type="predicted"/>
<feature type="chain" id="PRO_5041392654" evidence="2">
    <location>
        <begin position="18"/>
        <end position="317"/>
    </location>
</feature>
<evidence type="ECO:0000256" key="2">
    <source>
        <dbReference type="SAM" id="SignalP"/>
    </source>
</evidence>
<gene>
    <name evidence="3" type="ORF">B0H67DRAFT_215001</name>
</gene>
<feature type="transmembrane region" description="Helical" evidence="1">
    <location>
        <begin position="299"/>
        <end position="316"/>
    </location>
</feature>
<sequence length="317" mass="32614">MVRHLLSALTLARVATALLEGYVELVNVIEEVVLPGINIHAVGGVIVAAATTDAGFSACATADVVLSSCVAAGYLDEGQPTAGAKSCLCCSSTHEFVSEYYTCASYIYEEFPTETEAYSTASLLYDVCETEACGAAATTTPKKSSATATAIPETTLAPKAPAGCTSFVSIYASCSDEILGFTTVRASVAADCFCYDKRGDYNTKFDDYASSCLPWAKTEAPEDYEAISILATICEVFTPTSGLSPTGIGGIGITAIGSKSESTSTTSTSSSSRAASSTVTVTVRSSSALAPGRAAPSGMVTWVANMATFVLGLFVLI</sequence>
<dbReference type="EMBL" id="JAUKUA010000004">
    <property type="protein sequence ID" value="KAK0714559.1"/>
    <property type="molecule type" value="Genomic_DNA"/>
</dbReference>
<reference evidence="3" key="1">
    <citation type="submission" date="2023-06" db="EMBL/GenBank/DDBJ databases">
        <title>Genome-scale phylogeny and comparative genomics of the fungal order Sordariales.</title>
        <authorList>
            <consortium name="Lawrence Berkeley National Laboratory"/>
            <person name="Hensen N."/>
            <person name="Bonometti L."/>
            <person name="Westerberg I."/>
            <person name="Brannstrom I.O."/>
            <person name="Guillou S."/>
            <person name="Cros-Aarteil S."/>
            <person name="Calhoun S."/>
            <person name="Haridas S."/>
            <person name="Kuo A."/>
            <person name="Mondo S."/>
            <person name="Pangilinan J."/>
            <person name="Riley R."/>
            <person name="Labutti K."/>
            <person name="Andreopoulos B."/>
            <person name="Lipzen A."/>
            <person name="Chen C."/>
            <person name="Yanf M."/>
            <person name="Daum C."/>
            <person name="Ng V."/>
            <person name="Clum A."/>
            <person name="Steindorff A."/>
            <person name="Ohm R."/>
            <person name="Martin F."/>
            <person name="Silar P."/>
            <person name="Natvig D."/>
            <person name="Lalanne C."/>
            <person name="Gautier V."/>
            <person name="Ament-Velasquez S.L."/>
            <person name="Kruys A."/>
            <person name="Hutchinson M.I."/>
            <person name="Powell A.J."/>
            <person name="Barry K."/>
            <person name="Miller A.N."/>
            <person name="Grigoriev I.V."/>
            <person name="Debuchy R."/>
            <person name="Gladieux P."/>
            <person name="Thoren M.H."/>
            <person name="Johannesson H."/>
        </authorList>
    </citation>
    <scope>NUCLEOTIDE SEQUENCE</scope>
    <source>
        <strain evidence="3">SMH4607-1</strain>
    </source>
</reference>
<comment type="caution">
    <text evidence="3">The sequence shown here is derived from an EMBL/GenBank/DDBJ whole genome shotgun (WGS) entry which is preliminary data.</text>
</comment>
<organism evidence="3 4">
    <name type="scientific">Lasiosphaeris hirsuta</name>
    <dbReference type="NCBI Taxonomy" id="260670"/>
    <lineage>
        <taxon>Eukaryota</taxon>
        <taxon>Fungi</taxon>
        <taxon>Dikarya</taxon>
        <taxon>Ascomycota</taxon>
        <taxon>Pezizomycotina</taxon>
        <taxon>Sordariomycetes</taxon>
        <taxon>Sordariomycetidae</taxon>
        <taxon>Sordariales</taxon>
        <taxon>Lasiosphaeriaceae</taxon>
        <taxon>Lasiosphaeris</taxon>
    </lineage>
</organism>
<dbReference type="AlphaFoldDB" id="A0AA40DSI0"/>
<keyword evidence="4" id="KW-1185">Reference proteome</keyword>
<evidence type="ECO:0000313" key="4">
    <source>
        <dbReference type="Proteomes" id="UP001172102"/>
    </source>
</evidence>
<keyword evidence="1" id="KW-1133">Transmembrane helix</keyword>
<accession>A0AA40DSI0</accession>
<feature type="signal peptide" evidence="2">
    <location>
        <begin position="1"/>
        <end position="17"/>
    </location>
</feature>
<protein>
    <submittedName>
        <fullName evidence="3">Uncharacterized protein</fullName>
    </submittedName>
</protein>
<evidence type="ECO:0000256" key="1">
    <source>
        <dbReference type="SAM" id="Phobius"/>
    </source>
</evidence>